<organism evidence="3 4">
    <name type="scientific">Cryobacterium sinapicolor</name>
    <dbReference type="NCBI Taxonomy" id="1259236"/>
    <lineage>
        <taxon>Bacteria</taxon>
        <taxon>Bacillati</taxon>
        <taxon>Actinomycetota</taxon>
        <taxon>Actinomycetes</taxon>
        <taxon>Micrococcales</taxon>
        <taxon>Microbacteriaceae</taxon>
        <taxon>Cryobacterium</taxon>
    </lineage>
</organism>
<sequence>MVLGILGGMGPAATADVYSKIIAAQAPLSDQEGMSVIVYADPNVPDRSAALLDMGPSPVTALRRGAMALSAMGATHLVIACNTAHAFLEDDGTLGGAHVVDMTTSAVEECVANTEVGEMVAVLGTAGLGRSALYERALNSYGRSLLEIGPEVQELVTRLIYGVKASMDVQLLKRMWDQVESHLESQGIECAILACTELPLIAREAVRGIRLIDPAETVAHAVRILFEDGTNSKSAMTLSARL</sequence>
<keyword evidence="2" id="KW-0413">Isomerase</keyword>
<dbReference type="PANTHER" id="PTHR21198">
    <property type="entry name" value="GLUTAMATE RACEMASE"/>
    <property type="match status" value="1"/>
</dbReference>
<name>A0ABY2J5B2_9MICO</name>
<dbReference type="PROSITE" id="PS00923">
    <property type="entry name" value="ASP_GLU_RACEMASE_1"/>
    <property type="match status" value="1"/>
</dbReference>
<dbReference type="Proteomes" id="UP000297853">
    <property type="component" value="Unassembled WGS sequence"/>
</dbReference>
<reference evidence="3 4" key="1">
    <citation type="submission" date="2019-03" db="EMBL/GenBank/DDBJ databases">
        <title>Genomics of glacier-inhabiting Cryobacterium strains.</title>
        <authorList>
            <person name="Liu Q."/>
            <person name="Xin Y.-H."/>
        </authorList>
    </citation>
    <scope>NUCLEOTIDE SEQUENCE [LARGE SCALE GENOMIC DNA]</scope>
    <source>
        <strain evidence="3 4">TMT1-23-1</strain>
    </source>
</reference>
<dbReference type="InterPro" id="IPR001920">
    <property type="entry name" value="Asp/Glu_race"/>
</dbReference>
<gene>
    <name evidence="3" type="ORF">E3T28_08325</name>
</gene>
<dbReference type="InterPro" id="IPR018187">
    <property type="entry name" value="Asp/Glu_racemase_AS_1"/>
</dbReference>
<dbReference type="Gene3D" id="3.40.50.1860">
    <property type="match status" value="2"/>
</dbReference>
<dbReference type="EMBL" id="SOGQ01000041">
    <property type="protein sequence ID" value="TFD00128.1"/>
    <property type="molecule type" value="Genomic_DNA"/>
</dbReference>
<keyword evidence="4" id="KW-1185">Reference proteome</keyword>
<dbReference type="NCBIfam" id="TIGR00035">
    <property type="entry name" value="asp_race"/>
    <property type="match status" value="1"/>
</dbReference>
<comment type="similarity">
    <text evidence="1">Belongs to the aspartate/glutamate racemases family.</text>
</comment>
<evidence type="ECO:0000256" key="2">
    <source>
        <dbReference type="ARBA" id="ARBA00023235"/>
    </source>
</evidence>
<dbReference type="InterPro" id="IPR004380">
    <property type="entry name" value="Asp_race"/>
</dbReference>
<dbReference type="PANTHER" id="PTHR21198:SF7">
    <property type="entry name" value="ASPARTATE-GLUTAMATE RACEMASE FAMILY"/>
    <property type="match status" value="1"/>
</dbReference>
<dbReference type="Pfam" id="PF01177">
    <property type="entry name" value="Asp_Glu_race"/>
    <property type="match status" value="1"/>
</dbReference>
<dbReference type="SUPFAM" id="SSF53681">
    <property type="entry name" value="Aspartate/glutamate racemase"/>
    <property type="match status" value="2"/>
</dbReference>
<dbReference type="RefSeq" id="WP_134429691.1">
    <property type="nucleotide sequence ID" value="NZ_SOGQ01000041.1"/>
</dbReference>
<comment type="caution">
    <text evidence="3">The sequence shown here is derived from an EMBL/GenBank/DDBJ whole genome shotgun (WGS) entry which is preliminary data.</text>
</comment>
<proteinExistence type="inferred from homology"/>
<evidence type="ECO:0000256" key="1">
    <source>
        <dbReference type="ARBA" id="ARBA00007847"/>
    </source>
</evidence>
<evidence type="ECO:0000313" key="3">
    <source>
        <dbReference type="EMBL" id="TFD00128.1"/>
    </source>
</evidence>
<evidence type="ECO:0000313" key="4">
    <source>
        <dbReference type="Proteomes" id="UP000297853"/>
    </source>
</evidence>
<accession>A0ABY2J5B2</accession>
<protein>
    <submittedName>
        <fullName evidence="3">Aspartate/glutamate racemase family protein</fullName>
    </submittedName>
</protein>
<dbReference type="InterPro" id="IPR015942">
    <property type="entry name" value="Asp/Glu/hydantoin_racemase"/>
</dbReference>